<accession>A0A5B7J2I8</accession>
<sequence>MGMVKALPVGERTSPHTLTVTHLGGLRCADHPGAGGAGVRGTGGAGAGCSQGGRDLGHAALKGHWMSLKANKAADNNFEGDPNTPEVYVT</sequence>
<reference evidence="1 2" key="1">
    <citation type="submission" date="2019-05" db="EMBL/GenBank/DDBJ databases">
        <title>Another draft genome of Portunus trituberculatus and its Hox gene families provides insights of decapod evolution.</title>
        <authorList>
            <person name="Jeong J.-H."/>
            <person name="Song I."/>
            <person name="Kim S."/>
            <person name="Choi T."/>
            <person name="Kim D."/>
            <person name="Ryu S."/>
            <person name="Kim W."/>
        </authorList>
    </citation>
    <scope>NUCLEOTIDE SEQUENCE [LARGE SCALE GENOMIC DNA]</scope>
    <source>
        <tissue evidence="1">Muscle</tissue>
    </source>
</reference>
<dbReference type="AlphaFoldDB" id="A0A5B7J2I8"/>
<dbReference type="Proteomes" id="UP000324222">
    <property type="component" value="Unassembled WGS sequence"/>
</dbReference>
<comment type="caution">
    <text evidence="1">The sequence shown here is derived from an EMBL/GenBank/DDBJ whole genome shotgun (WGS) entry which is preliminary data.</text>
</comment>
<gene>
    <name evidence="1" type="ORF">E2C01_083761</name>
</gene>
<evidence type="ECO:0000313" key="1">
    <source>
        <dbReference type="EMBL" id="MPC88839.1"/>
    </source>
</evidence>
<keyword evidence="2" id="KW-1185">Reference proteome</keyword>
<proteinExistence type="predicted"/>
<evidence type="ECO:0000313" key="2">
    <source>
        <dbReference type="Proteomes" id="UP000324222"/>
    </source>
</evidence>
<dbReference type="EMBL" id="VSRR010079123">
    <property type="protein sequence ID" value="MPC88839.1"/>
    <property type="molecule type" value="Genomic_DNA"/>
</dbReference>
<protein>
    <submittedName>
        <fullName evidence="1">Uncharacterized protein</fullName>
    </submittedName>
</protein>
<name>A0A5B7J2I8_PORTR</name>
<organism evidence="1 2">
    <name type="scientific">Portunus trituberculatus</name>
    <name type="common">Swimming crab</name>
    <name type="synonym">Neptunus trituberculatus</name>
    <dbReference type="NCBI Taxonomy" id="210409"/>
    <lineage>
        <taxon>Eukaryota</taxon>
        <taxon>Metazoa</taxon>
        <taxon>Ecdysozoa</taxon>
        <taxon>Arthropoda</taxon>
        <taxon>Crustacea</taxon>
        <taxon>Multicrustacea</taxon>
        <taxon>Malacostraca</taxon>
        <taxon>Eumalacostraca</taxon>
        <taxon>Eucarida</taxon>
        <taxon>Decapoda</taxon>
        <taxon>Pleocyemata</taxon>
        <taxon>Brachyura</taxon>
        <taxon>Eubrachyura</taxon>
        <taxon>Portunoidea</taxon>
        <taxon>Portunidae</taxon>
        <taxon>Portuninae</taxon>
        <taxon>Portunus</taxon>
    </lineage>
</organism>